<gene>
    <name evidence="1" type="ORF">A3L04_06520</name>
    <name evidence="2" type="ORF">CHITON_1441</name>
</gene>
<name>A0A160VTH0_9EURY</name>
<dbReference type="EMBL" id="LN999010">
    <property type="protein sequence ID" value="CUX78220.1"/>
    <property type="molecule type" value="Genomic_DNA"/>
</dbReference>
<dbReference type="GeneID" id="33322217"/>
<evidence type="ECO:0000313" key="4">
    <source>
        <dbReference type="Proteomes" id="UP000250189"/>
    </source>
</evidence>
<evidence type="ECO:0000313" key="3">
    <source>
        <dbReference type="Proteomes" id="UP000093069"/>
    </source>
</evidence>
<accession>A0A160VTH0</accession>
<dbReference type="Proteomes" id="UP000093069">
    <property type="component" value="Chromosome I"/>
</dbReference>
<reference evidence="2" key="1">
    <citation type="submission" date="2016-01" db="EMBL/GenBank/DDBJ databases">
        <authorList>
            <person name="Oliw E.H."/>
        </authorList>
    </citation>
    <scope>NUCLEOTIDE SEQUENCE</scope>
    <source>
        <strain evidence="2">1</strain>
    </source>
</reference>
<dbReference type="AlphaFoldDB" id="A0A160VTH0"/>
<protein>
    <submittedName>
        <fullName evidence="2">Uncharacterized protein</fullName>
    </submittedName>
</protein>
<reference evidence="1 4" key="3">
    <citation type="submission" date="2016-04" db="EMBL/GenBank/DDBJ databases">
        <title>Complete genome sequence of Thermococcus chitonophagus type strain GC74.</title>
        <authorList>
            <person name="Oger P.M."/>
        </authorList>
    </citation>
    <scope>NUCLEOTIDE SEQUENCE [LARGE SCALE GENOMIC DNA]</scope>
    <source>
        <strain evidence="1 4">GC74</strain>
    </source>
</reference>
<keyword evidence="4" id="KW-1185">Reference proteome</keyword>
<evidence type="ECO:0000313" key="1">
    <source>
        <dbReference type="EMBL" id="ASJ16750.1"/>
    </source>
</evidence>
<dbReference type="EMBL" id="CP015193">
    <property type="protein sequence ID" value="ASJ16750.1"/>
    <property type="molecule type" value="Genomic_DNA"/>
</dbReference>
<dbReference type="Proteomes" id="UP000250189">
    <property type="component" value="Chromosome"/>
</dbReference>
<dbReference type="OrthoDB" id="85975at2157"/>
<evidence type="ECO:0000313" key="2">
    <source>
        <dbReference type="EMBL" id="CUX78220.1"/>
    </source>
</evidence>
<reference evidence="3" key="2">
    <citation type="submission" date="2016-01" db="EMBL/GenBank/DDBJ databases">
        <authorList>
            <person name="Vorgias C.E."/>
        </authorList>
    </citation>
    <scope>NUCLEOTIDE SEQUENCE [LARGE SCALE GENOMIC DNA]</scope>
</reference>
<dbReference type="KEGG" id="tch:CHITON_1441"/>
<dbReference type="RefSeq" id="WP_068578095.1">
    <property type="nucleotide sequence ID" value="NZ_CP015193.1"/>
</dbReference>
<dbReference type="STRING" id="54262.CHITON_1441"/>
<sequence>MIERIKLREELSEEDLNKVVRVIEKLKRKFPGALTRKTKTGEKVSFIDVSICDGINFDVVYGRRNGVPFIVVEMEGRKAVMAFGIMKFILEEAGLSYAPECDGSEAYNELKKKMKAKTLLDFLG</sequence>
<proteinExistence type="predicted"/>
<organism evidence="2 3">
    <name type="scientific">Thermococcus chitonophagus</name>
    <dbReference type="NCBI Taxonomy" id="54262"/>
    <lineage>
        <taxon>Archaea</taxon>
        <taxon>Methanobacteriati</taxon>
        <taxon>Methanobacteriota</taxon>
        <taxon>Thermococci</taxon>
        <taxon>Thermococcales</taxon>
        <taxon>Thermococcaceae</taxon>
        <taxon>Thermococcus</taxon>
    </lineage>
</organism>